<evidence type="ECO:0000313" key="3">
    <source>
        <dbReference type="WBParaSite" id="L893_g936.t1"/>
    </source>
</evidence>
<feature type="transmembrane region" description="Helical" evidence="1">
    <location>
        <begin position="127"/>
        <end position="149"/>
    </location>
</feature>
<feature type="transmembrane region" description="Helical" evidence="1">
    <location>
        <begin position="88"/>
        <end position="111"/>
    </location>
</feature>
<keyword evidence="2" id="KW-1185">Reference proteome</keyword>
<feature type="transmembrane region" description="Helical" evidence="1">
    <location>
        <begin position="59"/>
        <end position="81"/>
    </location>
</feature>
<organism evidence="2 3">
    <name type="scientific">Steinernema glaseri</name>
    <dbReference type="NCBI Taxonomy" id="37863"/>
    <lineage>
        <taxon>Eukaryota</taxon>
        <taxon>Metazoa</taxon>
        <taxon>Ecdysozoa</taxon>
        <taxon>Nematoda</taxon>
        <taxon>Chromadorea</taxon>
        <taxon>Rhabditida</taxon>
        <taxon>Tylenchina</taxon>
        <taxon>Panagrolaimomorpha</taxon>
        <taxon>Strongyloidoidea</taxon>
        <taxon>Steinernematidae</taxon>
        <taxon>Steinernema</taxon>
    </lineage>
</organism>
<sequence>MKARPDKAQVSVEMEADVGDSCCFGILNIKSGTIVFGVIWALISIITLCISIPSSDIPVTSYSIAVAILGIVVVVPLFMGVWTDRPLLLIPFAITLILYLVLTLVTTFHLIRSLTYSKENDSGERTFAIASLGLLAAIVLLDAWSLAVLKQCFTYLKMMGMVPHSVLLP</sequence>
<name>A0A1I8AUP1_9BILA</name>
<dbReference type="AlphaFoldDB" id="A0A1I8AUP1"/>
<keyword evidence="1" id="KW-1133">Transmembrane helix</keyword>
<evidence type="ECO:0000313" key="2">
    <source>
        <dbReference type="Proteomes" id="UP000095287"/>
    </source>
</evidence>
<accession>A0A1I8AUP1</accession>
<protein>
    <submittedName>
        <fullName evidence="3">Transmembrane protein</fullName>
    </submittedName>
</protein>
<feature type="transmembrane region" description="Helical" evidence="1">
    <location>
        <begin position="34"/>
        <end position="53"/>
    </location>
</feature>
<proteinExistence type="predicted"/>
<dbReference type="Proteomes" id="UP000095287">
    <property type="component" value="Unplaced"/>
</dbReference>
<keyword evidence="1" id="KW-0472">Membrane</keyword>
<dbReference type="WBParaSite" id="L893_g936.t1">
    <property type="protein sequence ID" value="L893_g936.t1"/>
    <property type="gene ID" value="L893_g936"/>
</dbReference>
<evidence type="ECO:0000256" key="1">
    <source>
        <dbReference type="SAM" id="Phobius"/>
    </source>
</evidence>
<keyword evidence="1" id="KW-0812">Transmembrane</keyword>
<reference evidence="3" key="1">
    <citation type="submission" date="2016-11" db="UniProtKB">
        <authorList>
            <consortium name="WormBaseParasite"/>
        </authorList>
    </citation>
    <scope>IDENTIFICATION</scope>
</reference>